<keyword evidence="3" id="KW-1185">Reference proteome</keyword>
<name>A0A8J4DFS6_9ACTN</name>
<dbReference type="RefSeq" id="WP_203936197.1">
    <property type="nucleotide sequence ID" value="NZ_BAAAGJ010000024.1"/>
</dbReference>
<dbReference type="AlphaFoldDB" id="A0A8J4DFS6"/>
<comment type="caution">
    <text evidence="2">The sequence shown here is derived from an EMBL/GenBank/DDBJ whole genome shotgun (WGS) entry which is preliminary data.</text>
</comment>
<evidence type="ECO:0000256" key="1">
    <source>
        <dbReference type="SAM" id="Phobius"/>
    </source>
</evidence>
<proteinExistence type="predicted"/>
<organism evidence="2 3">
    <name type="scientific">Spirilliplanes yamanashiensis</name>
    <dbReference type="NCBI Taxonomy" id="42233"/>
    <lineage>
        <taxon>Bacteria</taxon>
        <taxon>Bacillati</taxon>
        <taxon>Actinomycetota</taxon>
        <taxon>Actinomycetes</taxon>
        <taxon>Micromonosporales</taxon>
        <taxon>Micromonosporaceae</taxon>
        <taxon>Spirilliplanes</taxon>
    </lineage>
</organism>
<keyword evidence="1" id="KW-1133">Transmembrane helix</keyword>
<evidence type="ECO:0000313" key="3">
    <source>
        <dbReference type="Proteomes" id="UP000652013"/>
    </source>
</evidence>
<reference evidence="2" key="1">
    <citation type="submission" date="2021-01" db="EMBL/GenBank/DDBJ databases">
        <title>Whole genome shotgun sequence of Spirilliplanes yamanashiensis NBRC 15828.</title>
        <authorList>
            <person name="Komaki H."/>
            <person name="Tamura T."/>
        </authorList>
    </citation>
    <scope>NUCLEOTIDE SEQUENCE</scope>
    <source>
        <strain evidence="2">NBRC 15828</strain>
    </source>
</reference>
<dbReference type="Proteomes" id="UP000652013">
    <property type="component" value="Unassembled WGS sequence"/>
</dbReference>
<dbReference type="EMBL" id="BOOY01000001">
    <property type="protein sequence ID" value="GIJ00882.1"/>
    <property type="molecule type" value="Genomic_DNA"/>
</dbReference>
<gene>
    <name evidence="2" type="ORF">Sya03_02340</name>
</gene>
<feature type="transmembrane region" description="Helical" evidence="1">
    <location>
        <begin position="12"/>
        <end position="30"/>
    </location>
</feature>
<sequence length="76" mass="8072">MICRRHCTKTAVALWTLIAAVDIVLLVAAVGVLTVVLAVAGAAVVALSVVGVWMLGHRPRPGDMPSRAMSRLRRRA</sequence>
<keyword evidence="1" id="KW-0472">Membrane</keyword>
<evidence type="ECO:0000313" key="2">
    <source>
        <dbReference type="EMBL" id="GIJ00882.1"/>
    </source>
</evidence>
<keyword evidence="1" id="KW-0812">Transmembrane</keyword>
<accession>A0A8J4DFS6</accession>
<protein>
    <submittedName>
        <fullName evidence="2">Uncharacterized protein</fullName>
    </submittedName>
</protein>
<feature type="transmembrane region" description="Helical" evidence="1">
    <location>
        <begin position="36"/>
        <end position="56"/>
    </location>
</feature>